<feature type="region of interest" description="Disordered" evidence="4">
    <location>
        <begin position="263"/>
        <end position="312"/>
    </location>
</feature>
<evidence type="ECO:0000259" key="6">
    <source>
        <dbReference type="SMART" id="SM00797"/>
    </source>
</evidence>
<keyword evidence="2" id="KW-0378">Hydrolase</keyword>
<keyword evidence="3" id="KW-0067">ATP-binding</keyword>
<reference evidence="7 8" key="1">
    <citation type="submission" date="2016-12" db="EMBL/GenBank/DDBJ databases">
        <title>Draft genome of Tersicoccus phoenicis 1P05MA.</title>
        <authorList>
            <person name="Nakajima Y."/>
            <person name="Yoshizawa S."/>
            <person name="Nakamura K."/>
            <person name="Ogura Y."/>
            <person name="Hayashi T."/>
            <person name="Kogure K."/>
        </authorList>
    </citation>
    <scope>NUCLEOTIDE SEQUENCE [LARGE SCALE GENOMIC DNA]</scope>
    <source>
        <strain evidence="7 8">1p05MA</strain>
    </source>
</reference>
<dbReference type="NCBIfam" id="TIGR00724">
    <property type="entry name" value="urea_amlyse_rel"/>
    <property type="match status" value="1"/>
</dbReference>
<evidence type="ECO:0000256" key="2">
    <source>
        <dbReference type="ARBA" id="ARBA00022801"/>
    </source>
</evidence>
<evidence type="ECO:0000259" key="5">
    <source>
        <dbReference type="SMART" id="SM00796"/>
    </source>
</evidence>
<protein>
    <recommendedName>
        <fullName evidence="9">Urea amidolyase</fullName>
    </recommendedName>
</protein>
<dbReference type="InterPro" id="IPR003833">
    <property type="entry name" value="CT_C_D"/>
</dbReference>
<keyword evidence="1" id="KW-0547">Nucleotide-binding</keyword>
<feature type="region of interest" description="Disordered" evidence="4">
    <location>
        <begin position="144"/>
        <end position="182"/>
    </location>
</feature>
<proteinExistence type="predicted"/>
<dbReference type="InterPro" id="IPR003778">
    <property type="entry name" value="CT_A_B"/>
</dbReference>
<evidence type="ECO:0000313" key="8">
    <source>
        <dbReference type="Proteomes" id="UP000187085"/>
    </source>
</evidence>
<evidence type="ECO:0008006" key="9">
    <source>
        <dbReference type="Google" id="ProtNLM"/>
    </source>
</evidence>
<dbReference type="EMBL" id="MRDE01000026">
    <property type="protein sequence ID" value="OMH25473.1"/>
    <property type="molecule type" value="Genomic_DNA"/>
</dbReference>
<dbReference type="STRING" id="554083.BKD30_06160"/>
<dbReference type="GO" id="GO:0005524">
    <property type="term" value="F:ATP binding"/>
    <property type="evidence" value="ECO:0007669"/>
    <property type="project" value="UniProtKB-KW"/>
</dbReference>
<dbReference type="InterPro" id="IPR029000">
    <property type="entry name" value="Cyclophilin-like_dom_sf"/>
</dbReference>
<comment type="caution">
    <text evidence="7">The sequence shown here is derived from an EMBL/GenBank/DDBJ whole genome shotgun (WGS) entry which is preliminary data.</text>
</comment>
<sequence length="628" mass="64403">MRILPDGDRALLVEVADNAAVLRLRSRLRAASAPAGGTDAVVDLVPAARTLLVIAATPGELGRVRAWLQNALDAAPDGETSEAADLDGREITVPVRYDGPDLADVAAELGIDVDEVIARHTGTAWRVGFMGFAPGFGYLLPERSPAGGSAGDGRDTSAGGPSRGGGGLTSARRSGGLAVRRLPTPRTRVRPGSVALADGFSAVYPAASPGGWRLIGNTAQPMWDAAADPPAAIRPGDTVRFVAADDAAVDDRAAIAVDDANVEDGSPSFAGSAVGPGISTSTETTDAPVEHPVQAPTGGTSPGAAIDADQRAASSPAVRKLTVLQAGPQTLVQDRGRPGRADLGVSPAGALDRHAADLATALVGNDPGTPLLEVLQGGLQLRARAELLCAVTGADGPVRINAEPAPRNRAVTIPAGGLLDLGAARAGMRYYVAFQGGIEAEPVLGSASADLLSGLGPAPLAVGDELTVGRTRLTLVRPARPPRPRALSEGDAVVRVRPGPRRDWFDDAAWERLLTARWTVTGESNRVGIRLDGPGLARARTDELPSEGMVTGSLQVPPSGLPTVFLADHPVTGGYPVIAVVVDADLDVLAQLRPGQALRFTGGAVRVSPGLQSTVNRIERAVGSLFRR</sequence>
<dbReference type="Pfam" id="PF02626">
    <property type="entry name" value="CT_A_B"/>
    <property type="match status" value="1"/>
</dbReference>
<dbReference type="SMART" id="SM00796">
    <property type="entry name" value="AHS1"/>
    <property type="match status" value="1"/>
</dbReference>
<dbReference type="Pfam" id="PF02682">
    <property type="entry name" value="CT_C_D"/>
    <property type="match status" value="2"/>
</dbReference>
<dbReference type="Gene3D" id="2.40.100.10">
    <property type="entry name" value="Cyclophilin-like"/>
    <property type="match status" value="2"/>
</dbReference>
<name>A0A1R1LD61_9MICC</name>
<dbReference type="SUPFAM" id="SSF160467">
    <property type="entry name" value="PH0987 N-terminal domain-like"/>
    <property type="match status" value="1"/>
</dbReference>
<keyword evidence="8" id="KW-1185">Reference proteome</keyword>
<gene>
    <name evidence="7" type="ORF">BKD30_06160</name>
</gene>
<feature type="domain" description="Carboxyltransferase" evidence="5">
    <location>
        <begin position="1"/>
        <end position="233"/>
    </location>
</feature>
<dbReference type="PANTHER" id="PTHR43309">
    <property type="entry name" value="5-OXOPROLINASE SUBUNIT C"/>
    <property type="match status" value="1"/>
</dbReference>
<dbReference type="Gene3D" id="3.30.1360.40">
    <property type="match status" value="1"/>
</dbReference>
<organism evidence="7 8">
    <name type="scientific">Tersicoccus phoenicis</name>
    <dbReference type="NCBI Taxonomy" id="554083"/>
    <lineage>
        <taxon>Bacteria</taxon>
        <taxon>Bacillati</taxon>
        <taxon>Actinomycetota</taxon>
        <taxon>Actinomycetes</taxon>
        <taxon>Micrococcales</taxon>
        <taxon>Micrococcaceae</taxon>
        <taxon>Tersicoccus</taxon>
    </lineage>
</organism>
<evidence type="ECO:0000256" key="1">
    <source>
        <dbReference type="ARBA" id="ARBA00022741"/>
    </source>
</evidence>
<evidence type="ECO:0000256" key="4">
    <source>
        <dbReference type="SAM" id="MobiDB-lite"/>
    </source>
</evidence>
<dbReference type="GO" id="GO:0016787">
    <property type="term" value="F:hydrolase activity"/>
    <property type="evidence" value="ECO:0007669"/>
    <property type="project" value="UniProtKB-KW"/>
</dbReference>
<evidence type="ECO:0000256" key="3">
    <source>
        <dbReference type="ARBA" id="ARBA00022840"/>
    </source>
</evidence>
<dbReference type="SMART" id="SM00797">
    <property type="entry name" value="AHS2"/>
    <property type="match status" value="1"/>
</dbReference>
<dbReference type="SUPFAM" id="SSF50891">
    <property type="entry name" value="Cyclophilin-like"/>
    <property type="match status" value="3"/>
</dbReference>
<dbReference type="InterPro" id="IPR052708">
    <property type="entry name" value="PxpC"/>
</dbReference>
<dbReference type="PANTHER" id="PTHR43309:SF3">
    <property type="entry name" value="5-OXOPROLINASE SUBUNIT C"/>
    <property type="match status" value="1"/>
</dbReference>
<feature type="domain" description="Carboxyltransferase" evidence="6">
    <location>
        <begin position="342"/>
        <end position="621"/>
    </location>
</feature>
<dbReference type="AlphaFoldDB" id="A0A1R1LD61"/>
<accession>A0A1R1LD61</accession>
<dbReference type="Proteomes" id="UP000187085">
    <property type="component" value="Unassembled WGS sequence"/>
</dbReference>
<evidence type="ECO:0000313" key="7">
    <source>
        <dbReference type="EMBL" id="OMH25473.1"/>
    </source>
</evidence>